<evidence type="ECO:0000313" key="1">
    <source>
        <dbReference type="EMBL" id="AIF10161.1"/>
    </source>
</evidence>
<proteinExistence type="predicted"/>
<dbReference type="SUPFAM" id="SSF48371">
    <property type="entry name" value="ARM repeat"/>
    <property type="match status" value="1"/>
</dbReference>
<dbReference type="EMBL" id="KF900883">
    <property type="protein sequence ID" value="AIF10161.1"/>
    <property type="molecule type" value="Genomic_DNA"/>
</dbReference>
<accession>A0A075H1V4</accession>
<reference evidence="1" key="1">
    <citation type="journal article" date="2014" name="Genome Biol. Evol.">
        <title>Pangenome evidence for extensive interdomain horizontal transfer affecting lineage core and shell genes in uncultured planktonic thaumarchaeota and euryarchaeota.</title>
        <authorList>
            <person name="Deschamps P."/>
            <person name="Zivanovic Y."/>
            <person name="Moreira D."/>
            <person name="Rodriguez-Valera F."/>
            <person name="Lopez-Garcia P."/>
        </authorList>
    </citation>
    <scope>NUCLEOTIDE SEQUENCE</scope>
</reference>
<name>A0A075H1V4_9ARCH</name>
<dbReference type="AlphaFoldDB" id="A0A075H1V4"/>
<dbReference type="InterPro" id="IPR011989">
    <property type="entry name" value="ARM-like"/>
</dbReference>
<sequence length="244" mass="27324">MCNLFGIGCFSIFGIGCFSIFGNVGCHRIHLIRYNLNLRLENHLITHFTKIFTYHSILSISMSDLAKIFQVLDYGSKDDKIKTLESLNQSNNMEIVRKIISKLDDPEIRVRGEAFSSLLLNENDISAFLINELISVSKNVKGYLALVLANRNDSKAIHSIELLTKDPSSIVRSCALGALGHLHSNQSSMIIRNCFTDEILQVRKSALEAFFKIGGQILSKDIEVLTKDADDELKSLITKVSKNM</sequence>
<dbReference type="InterPro" id="IPR016024">
    <property type="entry name" value="ARM-type_fold"/>
</dbReference>
<organism evidence="1">
    <name type="scientific">uncultured marine thaumarchaeote KM3_43_G12</name>
    <dbReference type="NCBI Taxonomy" id="1456151"/>
    <lineage>
        <taxon>Archaea</taxon>
        <taxon>Nitrososphaerota</taxon>
        <taxon>environmental samples</taxon>
    </lineage>
</organism>
<dbReference type="Gene3D" id="1.25.10.10">
    <property type="entry name" value="Leucine-rich Repeat Variant"/>
    <property type="match status" value="1"/>
</dbReference>
<evidence type="ECO:0008006" key="2">
    <source>
        <dbReference type="Google" id="ProtNLM"/>
    </source>
</evidence>
<protein>
    <recommendedName>
        <fullName evidence="2">HEAT repeat domain-containing protein</fullName>
    </recommendedName>
</protein>